<sequence length="259" mass="29391">MKIENIETAPGHWLMAKMGKRVLRPGGVQLTNQLIDQLNISVQDDVVEFAPGLGFTAALVRRKRPKSWTGIELDETAATRLRKKIGSTDHRIVQANASSTGLQENSINRVYGEAMLTMQSEKRKAAIIQEAYRILKPGGYYGVHEIALSPDNLPEEKQSEIQKDLIESIKVNARPVTMKAWLKHFEDAGFEVVTRSTTPMHLLEPKRLIQDEGILRVIKIRFNMMLHPKIAKRIRKIKATFQKHSGYMNAFMAVVRKPQ</sequence>
<name>A0AAQ3LAJ1_9BACT</name>
<keyword evidence="2" id="KW-0808">Transferase</keyword>
<gene>
    <name evidence="2" type="ORF">RZN69_18710</name>
</gene>
<dbReference type="Proteomes" id="UP001304300">
    <property type="component" value="Chromosome"/>
</dbReference>
<evidence type="ECO:0000313" key="2">
    <source>
        <dbReference type="EMBL" id="WOO40657.1"/>
    </source>
</evidence>
<keyword evidence="3" id="KW-1185">Reference proteome</keyword>
<accession>A0AAQ3LAJ1</accession>
<evidence type="ECO:0000259" key="1">
    <source>
        <dbReference type="Pfam" id="PF08241"/>
    </source>
</evidence>
<protein>
    <submittedName>
        <fullName evidence="2">Class I SAM-dependent methyltransferase</fullName>
        <ecNumber evidence="2">2.1.1.-</ecNumber>
    </submittedName>
</protein>
<dbReference type="KEGG" id="puo:RZN69_18710"/>
<dbReference type="RefSeq" id="WP_317832784.1">
    <property type="nucleotide sequence ID" value="NZ_CP136920.1"/>
</dbReference>
<dbReference type="EMBL" id="CP136920">
    <property type="protein sequence ID" value="WOO40657.1"/>
    <property type="molecule type" value="Genomic_DNA"/>
</dbReference>
<evidence type="ECO:0000313" key="3">
    <source>
        <dbReference type="Proteomes" id="UP001304300"/>
    </source>
</evidence>
<dbReference type="SUPFAM" id="SSF53335">
    <property type="entry name" value="S-adenosyl-L-methionine-dependent methyltransferases"/>
    <property type="match status" value="1"/>
</dbReference>
<dbReference type="AlphaFoldDB" id="A0AAQ3LAJ1"/>
<dbReference type="GO" id="GO:0032259">
    <property type="term" value="P:methylation"/>
    <property type="evidence" value="ECO:0007669"/>
    <property type="project" value="UniProtKB-KW"/>
</dbReference>
<dbReference type="GO" id="GO:0008757">
    <property type="term" value="F:S-adenosylmethionine-dependent methyltransferase activity"/>
    <property type="evidence" value="ECO:0007669"/>
    <property type="project" value="InterPro"/>
</dbReference>
<organism evidence="2 3">
    <name type="scientific">Rubellicoccus peritrichatus</name>
    <dbReference type="NCBI Taxonomy" id="3080537"/>
    <lineage>
        <taxon>Bacteria</taxon>
        <taxon>Pseudomonadati</taxon>
        <taxon>Verrucomicrobiota</taxon>
        <taxon>Opitutia</taxon>
        <taxon>Puniceicoccales</taxon>
        <taxon>Cerasicoccaceae</taxon>
        <taxon>Rubellicoccus</taxon>
    </lineage>
</organism>
<dbReference type="Pfam" id="PF08241">
    <property type="entry name" value="Methyltransf_11"/>
    <property type="match status" value="1"/>
</dbReference>
<proteinExistence type="predicted"/>
<dbReference type="InterPro" id="IPR013216">
    <property type="entry name" value="Methyltransf_11"/>
</dbReference>
<keyword evidence="2" id="KW-0489">Methyltransferase</keyword>
<dbReference type="Gene3D" id="3.40.50.150">
    <property type="entry name" value="Vaccinia Virus protein VP39"/>
    <property type="match status" value="1"/>
</dbReference>
<reference evidence="2 3" key="1">
    <citation type="submission" date="2023-10" db="EMBL/GenBank/DDBJ databases">
        <title>Rubellicoccus peritrichatus gen. nov., sp. nov., isolated from an algae of coral reef tank.</title>
        <authorList>
            <person name="Luo J."/>
        </authorList>
    </citation>
    <scope>NUCLEOTIDE SEQUENCE [LARGE SCALE GENOMIC DNA]</scope>
    <source>
        <strain evidence="2 3">CR14</strain>
    </source>
</reference>
<dbReference type="InterPro" id="IPR029063">
    <property type="entry name" value="SAM-dependent_MTases_sf"/>
</dbReference>
<feature type="domain" description="Methyltransferase type 11" evidence="1">
    <location>
        <begin position="48"/>
        <end position="141"/>
    </location>
</feature>
<dbReference type="EC" id="2.1.1.-" evidence="2"/>